<comment type="caution">
    <text evidence="5">The sequence shown here is derived from an EMBL/GenBank/DDBJ whole genome shotgun (WGS) entry which is preliminary data.</text>
</comment>
<dbReference type="GO" id="GO:0019243">
    <property type="term" value="P:methylglyoxal catabolic process to D-lactate via S-lactoyl-glutathione"/>
    <property type="evidence" value="ECO:0007669"/>
    <property type="project" value="TreeGrafter"/>
</dbReference>
<dbReference type="Proteomes" id="UP000315825">
    <property type="component" value="Unassembled WGS sequence"/>
</dbReference>
<dbReference type="Pfam" id="PF01965">
    <property type="entry name" value="DJ-1_PfpI"/>
    <property type="match status" value="1"/>
</dbReference>
<evidence type="ECO:0000313" key="5">
    <source>
        <dbReference type="EMBL" id="RZO26026.1"/>
    </source>
</evidence>
<proteinExistence type="inferred from homology"/>
<dbReference type="EMBL" id="SHBE01000007">
    <property type="protein sequence ID" value="RZO26026.1"/>
    <property type="molecule type" value="Genomic_DNA"/>
</dbReference>
<dbReference type="CDD" id="cd03141">
    <property type="entry name" value="GATase1_Hsp31_like"/>
    <property type="match status" value="1"/>
</dbReference>
<keyword evidence="5" id="KW-0808">Transferase</keyword>
<keyword evidence="2" id="KW-0456">Lyase</keyword>
<evidence type="ECO:0000256" key="3">
    <source>
        <dbReference type="ARBA" id="ARBA00038493"/>
    </source>
</evidence>
<accession>A0A520MXX8</accession>
<dbReference type="InterPro" id="IPR029062">
    <property type="entry name" value="Class_I_gatase-like"/>
</dbReference>
<gene>
    <name evidence="5" type="ORF">EVA92_03955</name>
</gene>
<dbReference type="InterPro" id="IPR050325">
    <property type="entry name" value="Prot/Nucl_acid_deglycase"/>
</dbReference>
<feature type="domain" description="DJ-1/PfpI" evidence="4">
    <location>
        <begin position="76"/>
        <end position="273"/>
    </location>
</feature>
<dbReference type="Gene3D" id="3.40.50.880">
    <property type="match status" value="1"/>
</dbReference>
<dbReference type="PANTHER" id="PTHR48094">
    <property type="entry name" value="PROTEIN/NUCLEIC ACID DEGLYCASE DJ-1-RELATED"/>
    <property type="match status" value="1"/>
</dbReference>
<organism evidence="5 6">
    <name type="scientific">SAR86 cluster bacterium</name>
    <dbReference type="NCBI Taxonomy" id="2030880"/>
    <lineage>
        <taxon>Bacteria</taxon>
        <taxon>Pseudomonadati</taxon>
        <taxon>Pseudomonadota</taxon>
        <taxon>Gammaproteobacteria</taxon>
        <taxon>SAR86 cluster</taxon>
    </lineage>
</organism>
<dbReference type="PANTHER" id="PTHR48094:SF11">
    <property type="entry name" value="GLUTATHIONE-INDEPENDENT GLYOXALASE HSP31-RELATED"/>
    <property type="match status" value="1"/>
</dbReference>
<protein>
    <submittedName>
        <fullName evidence="5">Type 1 glutamine amidotransferase domain-containing protein</fullName>
    </submittedName>
</protein>
<dbReference type="InterPro" id="IPR002818">
    <property type="entry name" value="DJ-1/PfpI"/>
</dbReference>
<evidence type="ECO:0000259" key="4">
    <source>
        <dbReference type="Pfam" id="PF01965"/>
    </source>
</evidence>
<evidence type="ECO:0000256" key="2">
    <source>
        <dbReference type="ARBA" id="ARBA00023239"/>
    </source>
</evidence>
<keyword evidence="5" id="KW-0315">Glutamine amidotransferase</keyword>
<keyword evidence="1" id="KW-0346">Stress response</keyword>
<dbReference type="SUPFAM" id="SSF52317">
    <property type="entry name" value="Class I glutamine amidotransferase-like"/>
    <property type="match status" value="1"/>
</dbReference>
<dbReference type="AlphaFoldDB" id="A0A520MXX8"/>
<dbReference type="GO" id="GO:0016740">
    <property type="term" value="F:transferase activity"/>
    <property type="evidence" value="ECO:0007669"/>
    <property type="project" value="UniProtKB-KW"/>
</dbReference>
<dbReference type="GO" id="GO:0005737">
    <property type="term" value="C:cytoplasm"/>
    <property type="evidence" value="ECO:0007669"/>
    <property type="project" value="TreeGrafter"/>
</dbReference>
<reference evidence="5 6" key="1">
    <citation type="submission" date="2019-02" db="EMBL/GenBank/DDBJ databases">
        <title>Prokaryotic population dynamics and viral predation in marine succession experiment using metagenomics: the confinement effect.</title>
        <authorList>
            <person name="Haro-Moreno J.M."/>
            <person name="Rodriguez-Valera F."/>
            <person name="Lopez-Perez M."/>
        </authorList>
    </citation>
    <scope>NUCLEOTIDE SEQUENCE [LARGE SCALE GENOMIC DNA]</scope>
    <source>
        <strain evidence="5">MED-G159</strain>
    </source>
</reference>
<evidence type="ECO:0000256" key="1">
    <source>
        <dbReference type="ARBA" id="ARBA00023016"/>
    </source>
</evidence>
<evidence type="ECO:0000313" key="6">
    <source>
        <dbReference type="Proteomes" id="UP000315825"/>
    </source>
</evidence>
<sequence>MYNFPNMRIALSLLGVIGLLILSIPTGVHLAGLHPKNTHEFDFNFKGQKALIIATNHGVLNKPGEETGKRTGLFLSELSIPYFHFIEAGLDVEIASIEGGDVPLEPIPFFIKTREDNAFESNPLTMNKLKNSKKIDNIDFTEYSIIFISGGWGASYDLGYSDVLGQKITDAYYNSDAILAGICHGVLGFIRAMKPNGDFLIAGRKMTGVTDKQVKELGISITPMHPETELKRVGVTFKSQTNFRDIFSNYTVVDDEKRFVTSQNQNGGHDISYTILELLQVK</sequence>
<comment type="similarity">
    <text evidence="3">Belongs to the peptidase C56 family. HSP31-like subfamily.</text>
</comment>
<dbReference type="GO" id="GO:0019172">
    <property type="term" value="F:glyoxalase III activity"/>
    <property type="evidence" value="ECO:0007669"/>
    <property type="project" value="TreeGrafter"/>
</dbReference>
<name>A0A520MXX8_9GAMM</name>